<dbReference type="EMBL" id="JAGETT010000007">
    <property type="protein sequence ID" value="MBO1919752.1"/>
    <property type="molecule type" value="Genomic_DNA"/>
</dbReference>
<protein>
    <recommendedName>
        <fullName evidence="3">Sulfite exporter TauE/SafE family protein</fullName>
    </recommendedName>
</protein>
<organism evidence="2">
    <name type="scientific">Staphylococcus xylosus</name>
    <dbReference type="NCBI Taxonomy" id="1288"/>
    <lineage>
        <taxon>Bacteria</taxon>
        <taxon>Bacillati</taxon>
        <taxon>Bacillota</taxon>
        <taxon>Bacilli</taxon>
        <taxon>Bacillales</taxon>
        <taxon>Staphylococcaceae</taxon>
        <taxon>Staphylococcus</taxon>
    </lineage>
</organism>
<keyword evidence="1" id="KW-1133">Transmembrane helix</keyword>
<feature type="transmembrane region" description="Helical" evidence="1">
    <location>
        <begin position="7"/>
        <end position="31"/>
    </location>
</feature>
<gene>
    <name evidence="2" type="ORF">J4710_01870</name>
</gene>
<dbReference type="AlphaFoldDB" id="A0A939ND10"/>
<evidence type="ECO:0008006" key="3">
    <source>
        <dbReference type="Google" id="ProtNLM"/>
    </source>
</evidence>
<evidence type="ECO:0000256" key="1">
    <source>
        <dbReference type="SAM" id="Phobius"/>
    </source>
</evidence>
<evidence type="ECO:0000313" key="2">
    <source>
        <dbReference type="EMBL" id="MBO1919752.1"/>
    </source>
</evidence>
<keyword evidence="1" id="KW-0472">Membrane</keyword>
<reference evidence="2" key="1">
    <citation type="submission" date="2021-03" db="EMBL/GenBank/DDBJ databases">
        <title>Molecular epidemiology and mechanisms of colistin and carbapenem resistance in Enterobacteriaceae from clinical isolates, the environment and porcine samples in Pretoria, South Africa.</title>
        <authorList>
            <person name="Bogoshi D."/>
            <person name="Mbelle N.M."/>
            <person name="Naidoo V."/>
            <person name="Osei Sekyere J."/>
        </authorList>
    </citation>
    <scope>NUCLEOTIDE SEQUENCE</scope>
    <source>
        <strain evidence="2">ESB009</strain>
    </source>
</reference>
<proteinExistence type="predicted"/>
<comment type="caution">
    <text evidence="2">The sequence shown here is derived from an EMBL/GenBank/DDBJ whole genome shotgun (WGS) entry which is preliminary data.</text>
</comment>
<accession>A0A939ND10</accession>
<sequence length="45" mass="4552">MIILTMLVLGIILGFVGAGGAGVIIAVLTVFNVPIHYAIGTSLLV</sequence>
<keyword evidence="1" id="KW-0812">Transmembrane</keyword>
<name>A0A939ND10_STAXY</name>